<accession>A0A074XYW3</accession>
<dbReference type="Proteomes" id="UP000030706">
    <property type="component" value="Unassembled WGS sequence"/>
</dbReference>
<dbReference type="RefSeq" id="XP_029763334.1">
    <property type="nucleotide sequence ID" value="XM_029905001.1"/>
</dbReference>
<proteinExistence type="predicted"/>
<organism evidence="1 2">
    <name type="scientific">Aureobasidium pullulans EXF-150</name>
    <dbReference type="NCBI Taxonomy" id="1043002"/>
    <lineage>
        <taxon>Eukaryota</taxon>
        <taxon>Fungi</taxon>
        <taxon>Dikarya</taxon>
        <taxon>Ascomycota</taxon>
        <taxon>Pezizomycotina</taxon>
        <taxon>Dothideomycetes</taxon>
        <taxon>Dothideomycetidae</taxon>
        <taxon>Dothideales</taxon>
        <taxon>Saccotheciaceae</taxon>
        <taxon>Aureobasidium</taxon>
    </lineage>
</organism>
<evidence type="ECO:0000313" key="2">
    <source>
        <dbReference type="Proteomes" id="UP000030706"/>
    </source>
</evidence>
<sequence length="81" mass="8999">MPDFEPVACACLALCCGRNRSRFVFYQWDRSGAATRLTIKLSHGHQGPIKVPDRVCQSLRPTTKTAIHRIISSDFPSTLPA</sequence>
<protein>
    <submittedName>
        <fullName evidence="1">Uncharacterized protein</fullName>
    </submittedName>
</protein>
<evidence type="ECO:0000313" key="1">
    <source>
        <dbReference type="EMBL" id="KEQ87147.1"/>
    </source>
</evidence>
<name>A0A074XYW3_AURPU</name>
<dbReference type="AlphaFoldDB" id="A0A074XYW3"/>
<gene>
    <name evidence="1" type="ORF">M438DRAFT_343526</name>
</gene>
<dbReference type="HOGENOM" id="CLU_2573515_0_0_1"/>
<dbReference type="GeneID" id="40747307"/>
<keyword evidence="2" id="KW-1185">Reference proteome</keyword>
<reference evidence="1 2" key="1">
    <citation type="journal article" date="2014" name="BMC Genomics">
        <title>Genome sequencing of four Aureobasidium pullulans varieties: biotechnological potential, stress tolerance, and description of new species.</title>
        <authorList>
            <person name="Gostin Ar C."/>
            <person name="Ohm R.A."/>
            <person name="Kogej T."/>
            <person name="Sonjak S."/>
            <person name="Turk M."/>
            <person name="Zajc J."/>
            <person name="Zalar P."/>
            <person name="Grube M."/>
            <person name="Sun H."/>
            <person name="Han J."/>
            <person name="Sharma A."/>
            <person name="Chiniquy J."/>
            <person name="Ngan C.Y."/>
            <person name="Lipzen A."/>
            <person name="Barry K."/>
            <person name="Grigoriev I.V."/>
            <person name="Gunde-Cimerman N."/>
        </authorList>
    </citation>
    <scope>NUCLEOTIDE SEQUENCE [LARGE SCALE GENOMIC DNA]</scope>
    <source>
        <strain evidence="1 2">EXF-150</strain>
    </source>
</reference>
<dbReference type="EMBL" id="KL584977">
    <property type="protein sequence ID" value="KEQ87147.1"/>
    <property type="molecule type" value="Genomic_DNA"/>
</dbReference>